<dbReference type="SUPFAM" id="SSF56219">
    <property type="entry name" value="DNase I-like"/>
    <property type="match status" value="1"/>
</dbReference>
<organism evidence="2 3">
    <name type="scientific">Pleurotus eryngii</name>
    <name type="common">Boletus of the steppes</name>
    <dbReference type="NCBI Taxonomy" id="5323"/>
    <lineage>
        <taxon>Eukaryota</taxon>
        <taxon>Fungi</taxon>
        <taxon>Dikarya</taxon>
        <taxon>Basidiomycota</taxon>
        <taxon>Agaricomycotina</taxon>
        <taxon>Agaricomycetes</taxon>
        <taxon>Agaricomycetidae</taxon>
        <taxon>Agaricales</taxon>
        <taxon>Pleurotineae</taxon>
        <taxon>Pleurotaceae</taxon>
        <taxon>Pleurotus</taxon>
    </lineage>
</organism>
<dbReference type="InterPro" id="IPR005135">
    <property type="entry name" value="Endo/exonuclease/phosphatase"/>
</dbReference>
<dbReference type="EMBL" id="MU154529">
    <property type="protein sequence ID" value="KAF9499981.1"/>
    <property type="molecule type" value="Genomic_DNA"/>
</dbReference>
<protein>
    <recommendedName>
        <fullName evidence="1">Endonuclease/exonuclease/phosphatase domain-containing protein</fullName>
    </recommendedName>
</protein>
<gene>
    <name evidence="2" type="ORF">BDN71DRAFT_1427609</name>
</gene>
<feature type="domain" description="Endonuclease/exonuclease/phosphatase" evidence="1">
    <location>
        <begin position="17"/>
        <end position="162"/>
    </location>
</feature>
<evidence type="ECO:0000313" key="3">
    <source>
        <dbReference type="Proteomes" id="UP000807025"/>
    </source>
</evidence>
<dbReference type="Pfam" id="PF03372">
    <property type="entry name" value="Exo_endo_phos"/>
    <property type="match status" value="1"/>
</dbReference>
<dbReference type="OrthoDB" id="2840473at2759"/>
<dbReference type="GO" id="GO:0003824">
    <property type="term" value="F:catalytic activity"/>
    <property type="evidence" value="ECO:0007669"/>
    <property type="project" value="InterPro"/>
</dbReference>
<proteinExistence type="predicted"/>
<keyword evidence="3" id="KW-1185">Reference proteome</keyword>
<dbReference type="Proteomes" id="UP000807025">
    <property type="component" value="Unassembled WGS sequence"/>
</dbReference>
<dbReference type="InterPro" id="IPR036691">
    <property type="entry name" value="Endo/exonu/phosph_ase_sf"/>
</dbReference>
<evidence type="ECO:0000313" key="2">
    <source>
        <dbReference type="EMBL" id="KAF9499981.1"/>
    </source>
</evidence>
<sequence>MSEDELGQFKTRIFHLNMNKSLKGQSQLIKSIANYDIILLQEPWLDQDGLTRATSQFNVIYPTTQGRESEKTQVVTMISTYIKSDHYIQLLIDSLDIVGSDIKCGPEEWLHIINIYNDCNHDCSMQAVKSFLLGESQRRAASIHAHMIWAGNFNRHHWTWDKE</sequence>
<dbReference type="Gene3D" id="3.60.10.10">
    <property type="entry name" value="Endonuclease/exonuclease/phosphatase"/>
    <property type="match status" value="1"/>
</dbReference>
<name>A0A9P6AA68_PLEER</name>
<dbReference type="AlphaFoldDB" id="A0A9P6AA68"/>
<comment type="caution">
    <text evidence="2">The sequence shown here is derived from an EMBL/GenBank/DDBJ whole genome shotgun (WGS) entry which is preliminary data.</text>
</comment>
<accession>A0A9P6AA68</accession>
<evidence type="ECO:0000259" key="1">
    <source>
        <dbReference type="Pfam" id="PF03372"/>
    </source>
</evidence>
<reference evidence="2" key="1">
    <citation type="submission" date="2020-11" db="EMBL/GenBank/DDBJ databases">
        <authorList>
            <consortium name="DOE Joint Genome Institute"/>
            <person name="Ahrendt S."/>
            <person name="Riley R."/>
            <person name="Andreopoulos W."/>
            <person name="Labutti K."/>
            <person name="Pangilinan J."/>
            <person name="Ruiz-Duenas F.J."/>
            <person name="Barrasa J.M."/>
            <person name="Sanchez-Garcia M."/>
            <person name="Camarero S."/>
            <person name="Miyauchi S."/>
            <person name="Serrano A."/>
            <person name="Linde D."/>
            <person name="Babiker R."/>
            <person name="Drula E."/>
            <person name="Ayuso-Fernandez I."/>
            <person name="Pacheco R."/>
            <person name="Padilla G."/>
            <person name="Ferreira P."/>
            <person name="Barriuso J."/>
            <person name="Kellner H."/>
            <person name="Castanera R."/>
            <person name="Alfaro M."/>
            <person name="Ramirez L."/>
            <person name="Pisabarro A.G."/>
            <person name="Kuo A."/>
            <person name="Tritt A."/>
            <person name="Lipzen A."/>
            <person name="He G."/>
            <person name="Yan M."/>
            <person name="Ng V."/>
            <person name="Cullen D."/>
            <person name="Martin F."/>
            <person name="Rosso M.-N."/>
            <person name="Henrissat B."/>
            <person name="Hibbett D."/>
            <person name="Martinez A.T."/>
            <person name="Grigoriev I.V."/>
        </authorList>
    </citation>
    <scope>NUCLEOTIDE SEQUENCE</scope>
    <source>
        <strain evidence="2">ATCC 90797</strain>
    </source>
</reference>